<dbReference type="AlphaFoldDB" id="A0A948WZ36"/>
<evidence type="ECO:0000256" key="3">
    <source>
        <dbReference type="ARBA" id="ARBA00023211"/>
    </source>
</evidence>
<comment type="caution">
    <text evidence="8">The sequence shown here is derived from an EMBL/GenBank/DDBJ whole genome shotgun (WGS) entry which is preliminary data.</text>
</comment>
<protein>
    <recommendedName>
        <fullName evidence="6 7">L-rhamnose isomerase</fullName>
        <ecNumber evidence="6 7">5.3.1.14</ecNumber>
    </recommendedName>
</protein>
<dbReference type="GO" id="GO:0019301">
    <property type="term" value="P:rhamnose catabolic process"/>
    <property type="evidence" value="ECO:0007669"/>
    <property type="project" value="UniProtKB-UniRule"/>
</dbReference>
<comment type="cofactor">
    <cofactor evidence="6">
        <name>Mn(2+)</name>
        <dbReference type="ChEBI" id="CHEBI:29035"/>
    </cofactor>
    <text evidence="6">Binds 1 Mn(2+) ion per subunit.</text>
</comment>
<feature type="binding site" evidence="6">
    <location>
        <position position="297"/>
    </location>
    <ligand>
        <name>Mn(2+)</name>
        <dbReference type="ChEBI" id="CHEBI:29035"/>
    </ligand>
</feature>
<keyword evidence="5 6" id="KW-0684">Rhamnose metabolism</keyword>
<evidence type="ECO:0000256" key="2">
    <source>
        <dbReference type="ARBA" id="ARBA00022723"/>
    </source>
</evidence>
<evidence type="ECO:0000313" key="8">
    <source>
        <dbReference type="EMBL" id="MBU3843659.1"/>
    </source>
</evidence>
<dbReference type="GO" id="GO:0005737">
    <property type="term" value="C:cytoplasm"/>
    <property type="evidence" value="ECO:0007669"/>
    <property type="project" value="UniProtKB-SubCell"/>
</dbReference>
<keyword evidence="4 6" id="KW-0413">Isomerase</keyword>
<dbReference type="NCBIfam" id="NF002203">
    <property type="entry name" value="PRK01076.1"/>
    <property type="match status" value="1"/>
</dbReference>
<evidence type="ECO:0000256" key="7">
    <source>
        <dbReference type="NCBIfam" id="TIGR01748"/>
    </source>
</evidence>
<dbReference type="HAMAP" id="MF_00541">
    <property type="entry name" value="RhaA"/>
    <property type="match status" value="1"/>
</dbReference>
<name>A0A948WZ36_9GAMM</name>
<comment type="similarity">
    <text evidence="6">Belongs to the rhamnose isomerase family.</text>
</comment>
<dbReference type="InterPro" id="IPR050337">
    <property type="entry name" value="L-rhamnose_isomerase"/>
</dbReference>
<dbReference type="Proteomes" id="UP000733611">
    <property type="component" value="Unassembled WGS sequence"/>
</dbReference>
<feature type="binding site" evidence="6">
    <location>
        <position position="263"/>
    </location>
    <ligand>
        <name>Mn(2+)</name>
        <dbReference type="ChEBI" id="CHEBI:29035"/>
    </ligand>
</feature>
<comment type="function">
    <text evidence="6">Catalyzes the interconversion of L-rhamnose and L-rhamnulose.</text>
</comment>
<keyword evidence="3 6" id="KW-0464">Manganese</keyword>
<comment type="catalytic activity">
    <reaction evidence="6">
        <text>L-rhamnopyranose = L-rhamnulose</text>
        <dbReference type="Rhea" id="RHEA:23160"/>
        <dbReference type="ChEBI" id="CHEBI:17897"/>
        <dbReference type="ChEBI" id="CHEBI:62346"/>
        <dbReference type="EC" id="5.3.1.14"/>
    </reaction>
</comment>
<evidence type="ECO:0000256" key="6">
    <source>
        <dbReference type="HAMAP-Rule" id="MF_00541"/>
    </source>
</evidence>
<organism evidence="8 9">
    <name type="scientific">Candidatus Anaerobiospirillum pullicola</name>
    <dbReference type="NCBI Taxonomy" id="2838451"/>
    <lineage>
        <taxon>Bacteria</taxon>
        <taxon>Pseudomonadati</taxon>
        <taxon>Pseudomonadota</taxon>
        <taxon>Gammaproteobacteria</taxon>
        <taxon>Aeromonadales</taxon>
        <taxon>Succinivibrionaceae</taxon>
        <taxon>Anaerobiospirillum</taxon>
    </lineage>
</organism>
<dbReference type="EMBL" id="JAHLFE010000039">
    <property type="protein sequence ID" value="MBU3843659.1"/>
    <property type="molecule type" value="Genomic_DNA"/>
</dbReference>
<keyword evidence="1 6" id="KW-0963">Cytoplasm</keyword>
<dbReference type="PANTHER" id="PTHR30268">
    <property type="entry name" value="L-RHAMNOSE ISOMERASE"/>
    <property type="match status" value="1"/>
</dbReference>
<dbReference type="InterPro" id="IPR036237">
    <property type="entry name" value="Xyl_isomerase-like_sf"/>
</dbReference>
<keyword evidence="2 6" id="KW-0479">Metal-binding</keyword>
<dbReference type="EC" id="5.3.1.14" evidence="6 7"/>
<accession>A0A948WZ36</accession>
<dbReference type="NCBIfam" id="TIGR01748">
    <property type="entry name" value="rhaA"/>
    <property type="match status" value="1"/>
</dbReference>
<dbReference type="SUPFAM" id="SSF51658">
    <property type="entry name" value="Xylose isomerase-like"/>
    <property type="match status" value="1"/>
</dbReference>
<dbReference type="InterPro" id="IPR009308">
    <property type="entry name" value="Rhamnose_isomerase"/>
</dbReference>
<dbReference type="Gene3D" id="3.20.20.150">
    <property type="entry name" value="Divalent-metal-dependent TIM barrel enzymes"/>
    <property type="match status" value="1"/>
</dbReference>
<feature type="binding site" evidence="6">
    <location>
        <position position="295"/>
    </location>
    <ligand>
        <name>Mn(2+)</name>
        <dbReference type="ChEBI" id="CHEBI:29035"/>
    </ligand>
</feature>
<dbReference type="PANTHER" id="PTHR30268:SF0">
    <property type="entry name" value="L-RHAMNOSE ISOMERASE"/>
    <property type="match status" value="1"/>
</dbReference>
<evidence type="ECO:0000256" key="4">
    <source>
        <dbReference type="ARBA" id="ARBA00023235"/>
    </source>
</evidence>
<dbReference type="GO" id="GO:0008740">
    <property type="term" value="F:L-rhamnose isomerase activity"/>
    <property type="evidence" value="ECO:0007669"/>
    <property type="project" value="UniProtKB-UniRule"/>
</dbReference>
<dbReference type="Pfam" id="PF06134">
    <property type="entry name" value="RhaA"/>
    <property type="match status" value="1"/>
</dbReference>
<gene>
    <name evidence="6" type="primary">rhaA</name>
    <name evidence="8" type="ORF">H9847_02135</name>
</gene>
<dbReference type="GO" id="GO:0030145">
    <property type="term" value="F:manganese ion binding"/>
    <property type="evidence" value="ECO:0007669"/>
    <property type="project" value="UniProtKB-UniRule"/>
</dbReference>
<reference evidence="8" key="1">
    <citation type="journal article" date="2021" name="PeerJ">
        <title>Extensive microbial diversity within the chicken gut microbiome revealed by metagenomics and culture.</title>
        <authorList>
            <person name="Gilroy R."/>
            <person name="Ravi A."/>
            <person name="Getino M."/>
            <person name="Pursley I."/>
            <person name="Horton D.L."/>
            <person name="Alikhan N.F."/>
            <person name="Baker D."/>
            <person name="Gharbi K."/>
            <person name="Hall N."/>
            <person name="Watson M."/>
            <person name="Adriaenssens E.M."/>
            <person name="Foster-Nyarko E."/>
            <person name="Jarju S."/>
            <person name="Secka A."/>
            <person name="Antonio M."/>
            <person name="Oren A."/>
            <person name="Chaudhuri R.R."/>
            <person name="La Ragione R."/>
            <person name="Hildebrand F."/>
            <person name="Pallen M.J."/>
        </authorList>
    </citation>
    <scope>NUCLEOTIDE SEQUENCE</scope>
    <source>
        <strain evidence="8">378</strain>
    </source>
</reference>
<comment type="pathway">
    <text evidence="6">Carbohydrate degradation; L-rhamnose degradation; glycerone phosphate from L-rhamnose: step 1/3.</text>
</comment>
<sequence>MSIDVEKNYQLAKEMYAEFGVDTDAALAKVKDIPVSLHCWQIDDVLGFENPNQALTGGIATFGNAPGRPRNRDEYFAQLKEALALVPGHTKINLHAIYLDNKGQKVERNEITPEHFKIWVDFAKEQGVGLDFNPTYFSHPKAENGTLSSRDKAIRHFWIEHGKRCRKIGEYFGKELGETCITNQWIPDGNKDITVDKVTPRKILAESYDEIFAEKIDPKYNIDSVESKLFGLGSESYVVGSHEFYMEYESTRHNCIICLDCGHFHPTEVVSAKLSSFITFGKQVMLHVSRPVRWDSDHVTLQDDETNAVMQEIIWNNATDTIHIGTDYFDASINRIAATALGARCVRKCLLNALLAPITKLQAMEAEGNNTGRLTLLEECKNLPAGAVWEKFCAEEKVPGHDWLKPYL</sequence>
<dbReference type="GO" id="GO:0019324">
    <property type="term" value="P:L-lyxose metabolic process"/>
    <property type="evidence" value="ECO:0007669"/>
    <property type="project" value="TreeGrafter"/>
</dbReference>
<evidence type="ECO:0000256" key="1">
    <source>
        <dbReference type="ARBA" id="ARBA00022490"/>
    </source>
</evidence>
<evidence type="ECO:0000256" key="5">
    <source>
        <dbReference type="ARBA" id="ARBA00023308"/>
    </source>
</evidence>
<reference evidence="8" key="2">
    <citation type="submission" date="2021-04" db="EMBL/GenBank/DDBJ databases">
        <authorList>
            <person name="Gilroy R."/>
        </authorList>
    </citation>
    <scope>NUCLEOTIDE SEQUENCE</scope>
    <source>
        <strain evidence="8">378</strain>
    </source>
</reference>
<evidence type="ECO:0000313" key="9">
    <source>
        <dbReference type="Proteomes" id="UP000733611"/>
    </source>
</evidence>
<proteinExistence type="inferred from homology"/>
<comment type="subcellular location">
    <subcellularLocation>
        <location evidence="6">Cytoplasm</location>
    </subcellularLocation>
</comment>